<evidence type="ECO:0000313" key="2">
    <source>
        <dbReference type="EMBL" id="CAK6980064.1"/>
    </source>
</evidence>
<name>A0AAV1Q998_SCOSC</name>
<feature type="compositionally biased region" description="Basic and acidic residues" evidence="1">
    <location>
        <begin position="132"/>
        <end position="147"/>
    </location>
</feature>
<evidence type="ECO:0000313" key="3">
    <source>
        <dbReference type="Proteomes" id="UP001314229"/>
    </source>
</evidence>
<evidence type="ECO:0000256" key="1">
    <source>
        <dbReference type="SAM" id="MobiDB-lite"/>
    </source>
</evidence>
<sequence>MNEKKGKKGEKRKEKKQMELGILQLFEKEGQRWMKVVKDRREKSMEEMEKNVKRTEQLMTEIDAPFSHVVPVQRPPPYEKKAELKEIYPQLPVISQEGNYLIKDEDERIIEVGKAETTIKMYPSSKSKKKTAHLETEGTLRIRRMEFGDDDDQSDREEIMGGYDPAVRRLLARAERRGGKTGKKKDLRDDSSNESEYGDSDGDVDSEGPSSSGGFFPTTSSPRIEEDRRQTLKEIEKSIDQCLTYMDKTTKPESRRVLEDQLQELHIQKKELRKKGSQKMDKRYALRSRKGKTFEKMCPVIIRGQNL</sequence>
<reference evidence="2 3" key="1">
    <citation type="submission" date="2024-01" db="EMBL/GenBank/DDBJ databases">
        <authorList>
            <person name="Alioto T."/>
            <person name="Alioto T."/>
            <person name="Gomez Garrido J."/>
        </authorList>
    </citation>
    <scope>NUCLEOTIDE SEQUENCE [LARGE SCALE GENOMIC DNA]</scope>
</reference>
<comment type="caution">
    <text evidence="2">The sequence shown here is derived from an EMBL/GenBank/DDBJ whole genome shotgun (WGS) entry which is preliminary data.</text>
</comment>
<organism evidence="2 3">
    <name type="scientific">Scomber scombrus</name>
    <name type="common">Atlantic mackerel</name>
    <name type="synonym">Scomber vernalis</name>
    <dbReference type="NCBI Taxonomy" id="13677"/>
    <lineage>
        <taxon>Eukaryota</taxon>
        <taxon>Metazoa</taxon>
        <taxon>Chordata</taxon>
        <taxon>Craniata</taxon>
        <taxon>Vertebrata</taxon>
        <taxon>Euteleostomi</taxon>
        <taxon>Actinopterygii</taxon>
        <taxon>Neopterygii</taxon>
        <taxon>Teleostei</taxon>
        <taxon>Neoteleostei</taxon>
        <taxon>Acanthomorphata</taxon>
        <taxon>Pelagiaria</taxon>
        <taxon>Scombriformes</taxon>
        <taxon>Scombridae</taxon>
        <taxon>Scomber</taxon>
    </lineage>
</organism>
<dbReference type="AlphaFoldDB" id="A0AAV1Q998"/>
<gene>
    <name evidence="2" type="ORF">FSCOSCO3_A007334</name>
</gene>
<feature type="compositionally biased region" description="Acidic residues" evidence="1">
    <location>
        <begin position="192"/>
        <end position="206"/>
    </location>
</feature>
<dbReference type="EMBL" id="CAWUFR010000640">
    <property type="protein sequence ID" value="CAK6980064.1"/>
    <property type="molecule type" value="Genomic_DNA"/>
</dbReference>
<feature type="non-terminal residue" evidence="2">
    <location>
        <position position="307"/>
    </location>
</feature>
<feature type="compositionally biased region" description="Basic and acidic residues" evidence="1">
    <location>
        <begin position="172"/>
        <end position="191"/>
    </location>
</feature>
<proteinExistence type="predicted"/>
<accession>A0AAV1Q998</accession>
<feature type="region of interest" description="Disordered" evidence="1">
    <location>
        <begin position="124"/>
        <end position="229"/>
    </location>
</feature>
<keyword evidence="3" id="KW-1185">Reference proteome</keyword>
<protein>
    <submittedName>
        <fullName evidence="2">Uncharacterized protein LOC118821473</fullName>
    </submittedName>
</protein>
<dbReference type="Proteomes" id="UP001314229">
    <property type="component" value="Unassembled WGS sequence"/>
</dbReference>
<feature type="compositionally biased region" description="Low complexity" evidence="1">
    <location>
        <begin position="208"/>
        <end position="222"/>
    </location>
</feature>